<dbReference type="InterPro" id="IPR017927">
    <property type="entry name" value="FAD-bd_FR_type"/>
</dbReference>
<evidence type="ECO:0000256" key="3">
    <source>
        <dbReference type="ARBA" id="ARBA00022643"/>
    </source>
</evidence>
<keyword evidence="6" id="KW-0560">Oxidoreductase</keyword>
<dbReference type="AlphaFoldDB" id="A0A1I2DZ08"/>
<dbReference type="InterPro" id="IPR054582">
    <property type="entry name" value="DmmA-like_N"/>
</dbReference>
<evidence type="ECO:0000313" key="11">
    <source>
        <dbReference type="EMBL" id="SFE85865.1"/>
    </source>
</evidence>
<feature type="domain" description="2Fe-2S ferredoxin-type" evidence="9">
    <location>
        <begin position="241"/>
        <end position="325"/>
    </location>
</feature>
<keyword evidence="12" id="KW-1185">Reference proteome</keyword>
<keyword evidence="8" id="KW-0411">Iron-sulfur</keyword>
<proteinExistence type="predicted"/>
<dbReference type="SUPFAM" id="SSF52343">
    <property type="entry name" value="Ferredoxin reductase-like, C-terminal NADP-linked domain"/>
    <property type="match status" value="1"/>
</dbReference>
<dbReference type="Gene3D" id="3.10.20.30">
    <property type="match status" value="1"/>
</dbReference>
<dbReference type="GO" id="GO:0016491">
    <property type="term" value="F:oxidoreductase activity"/>
    <property type="evidence" value="ECO:0007669"/>
    <property type="project" value="UniProtKB-KW"/>
</dbReference>
<evidence type="ECO:0000256" key="5">
    <source>
        <dbReference type="ARBA" id="ARBA00022723"/>
    </source>
</evidence>
<dbReference type="Gene3D" id="2.40.30.10">
    <property type="entry name" value="Translation factors"/>
    <property type="match status" value="1"/>
</dbReference>
<name>A0A1I2DZ08_9BURK</name>
<comment type="cofactor">
    <cofactor evidence="1">
        <name>FMN</name>
        <dbReference type="ChEBI" id="CHEBI:58210"/>
    </cofactor>
</comment>
<dbReference type="InterPro" id="IPR052353">
    <property type="entry name" value="Benzoxazolinone_Detox_Enz"/>
</dbReference>
<dbReference type="PANTHER" id="PTHR30212:SF2">
    <property type="entry name" value="PROTEIN YIIM"/>
    <property type="match status" value="1"/>
</dbReference>
<dbReference type="InterPro" id="IPR006058">
    <property type="entry name" value="2Fe2S_fd_BS"/>
</dbReference>
<dbReference type="Pfam" id="PF22290">
    <property type="entry name" value="DmmA-like_N"/>
    <property type="match status" value="1"/>
</dbReference>
<evidence type="ECO:0000256" key="6">
    <source>
        <dbReference type="ARBA" id="ARBA00023002"/>
    </source>
</evidence>
<dbReference type="Proteomes" id="UP000199119">
    <property type="component" value="Unassembled WGS sequence"/>
</dbReference>
<dbReference type="CDD" id="cd00207">
    <property type="entry name" value="fer2"/>
    <property type="match status" value="1"/>
</dbReference>
<dbReference type="SUPFAM" id="SSF54292">
    <property type="entry name" value="2Fe-2S ferredoxin-like"/>
    <property type="match status" value="1"/>
</dbReference>
<dbReference type="GO" id="GO:0051537">
    <property type="term" value="F:2 iron, 2 sulfur cluster binding"/>
    <property type="evidence" value="ECO:0007669"/>
    <property type="project" value="UniProtKB-KW"/>
</dbReference>
<dbReference type="PROSITE" id="PS00197">
    <property type="entry name" value="2FE2S_FER_1"/>
    <property type="match status" value="1"/>
</dbReference>
<dbReference type="EMBL" id="FONX01000006">
    <property type="protein sequence ID" value="SFE85865.1"/>
    <property type="molecule type" value="Genomic_DNA"/>
</dbReference>
<dbReference type="InterPro" id="IPR012675">
    <property type="entry name" value="Beta-grasp_dom_sf"/>
</dbReference>
<dbReference type="InterPro" id="IPR017938">
    <property type="entry name" value="Riboflavin_synthase-like_b-brl"/>
</dbReference>
<organism evidence="11 12">
    <name type="scientific">Paracidovorax wautersii</name>
    <dbReference type="NCBI Taxonomy" id="1177982"/>
    <lineage>
        <taxon>Bacteria</taxon>
        <taxon>Pseudomonadati</taxon>
        <taxon>Pseudomonadota</taxon>
        <taxon>Betaproteobacteria</taxon>
        <taxon>Burkholderiales</taxon>
        <taxon>Comamonadaceae</taxon>
        <taxon>Paracidovorax</taxon>
    </lineage>
</organism>
<evidence type="ECO:0000256" key="4">
    <source>
        <dbReference type="ARBA" id="ARBA00022714"/>
    </source>
</evidence>
<keyword evidence="7" id="KW-0408">Iron</keyword>
<evidence type="ECO:0000259" key="10">
    <source>
        <dbReference type="PROSITE" id="PS51384"/>
    </source>
</evidence>
<dbReference type="PRINTS" id="PR00409">
    <property type="entry name" value="PHDIOXRDTASE"/>
</dbReference>
<dbReference type="InterPro" id="IPR036010">
    <property type="entry name" value="2Fe-2S_ferredoxin-like_sf"/>
</dbReference>
<dbReference type="GO" id="GO:0046872">
    <property type="term" value="F:metal ion binding"/>
    <property type="evidence" value="ECO:0007669"/>
    <property type="project" value="UniProtKB-KW"/>
</dbReference>
<dbReference type="Gene3D" id="3.40.50.80">
    <property type="entry name" value="Nucleotide-binding domain of ferredoxin-NADP reductase (FNR) module"/>
    <property type="match status" value="1"/>
</dbReference>
<evidence type="ECO:0000313" key="12">
    <source>
        <dbReference type="Proteomes" id="UP000199119"/>
    </source>
</evidence>
<dbReference type="CDD" id="cd06185">
    <property type="entry name" value="PDR_like"/>
    <property type="match status" value="1"/>
</dbReference>
<dbReference type="STRING" id="1177982.SAMN04489711_106119"/>
<dbReference type="PROSITE" id="PS51384">
    <property type="entry name" value="FAD_FR"/>
    <property type="match status" value="1"/>
</dbReference>
<keyword evidence="3" id="KW-0288">FMN</keyword>
<evidence type="ECO:0000256" key="8">
    <source>
        <dbReference type="ARBA" id="ARBA00023014"/>
    </source>
</evidence>
<keyword evidence="4" id="KW-0001">2Fe-2S</keyword>
<accession>A0A1I2DZ08</accession>
<dbReference type="RefSeq" id="WP_063840191.1">
    <property type="nucleotide sequence ID" value="NZ_FONX01000006.1"/>
</dbReference>
<reference evidence="12" key="1">
    <citation type="submission" date="2016-10" db="EMBL/GenBank/DDBJ databases">
        <authorList>
            <person name="Varghese N."/>
            <person name="Submissions S."/>
        </authorList>
    </citation>
    <scope>NUCLEOTIDE SEQUENCE [LARGE SCALE GENOMIC DNA]</scope>
    <source>
        <strain evidence="12">DSM 27981</strain>
    </source>
</reference>
<evidence type="ECO:0000256" key="7">
    <source>
        <dbReference type="ARBA" id="ARBA00023004"/>
    </source>
</evidence>
<evidence type="ECO:0000259" key="9">
    <source>
        <dbReference type="PROSITE" id="PS51085"/>
    </source>
</evidence>
<keyword evidence="5" id="KW-0479">Metal-binding</keyword>
<evidence type="ECO:0000256" key="1">
    <source>
        <dbReference type="ARBA" id="ARBA00001917"/>
    </source>
</evidence>
<dbReference type="SUPFAM" id="SSF63380">
    <property type="entry name" value="Riboflavin synthase domain-like"/>
    <property type="match status" value="1"/>
</dbReference>
<feature type="domain" description="FAD-binding FR-type" evidence="10">
    <location>
        <begin position="9"/>
        <end position="111"/>
    </location>
</feature>
<dbReference type="Pfam" id="PF00111">
    <property type="entry name" value="Fer2"/>
    <property type="match status" value="1"/>
</dbReference>
<dbReference type="PROSITE" id="PS51085">
    <property type="entry name" value="2FE2S_FER_2"/>
    <property type="match status" value="1"/>
</dbReference>
<dbReference type="PANTHER" id="PTHR30212">
    <property type="entry name" value="PROTEIN YIIM"/>
    <property type="match status" value="1"/>
</dbReference>
<protein>
    <submittedName>
        <fullName evidence="11">Ferredoxin-NADP reductase</fullName>
    </submittedName>
</protein>
<keyword evidence="2" id="KW-0285">Flavoprotein</keyword>
<gene>
    <name evidence="11" type="ORF">SAMN04489711_106119</name>
</gene>
<evidence type="ECO:0000256" key="2">
    <source>
        <dbReference type="ARBA" id="ARBA00022630"/>
    </source>
</evidence>
<dbReference type="InterPro" id="IPR039261">
    <property type="entry name" value="FNR_nucleotide-bd"/>
</dbReference>
<dbReference type="OrthoDB" id="370747at2"/>
<dbReference type="InterPro" id="IPR001041">
    <property type="entry name" value="2Fe-2S_ferredoxin-type"/>
</dbReference>
<sequence>MSDSVKVDAGPLEVVVHRITSLTPSIKEFELRPAGGTRMLPPAEPGGHIKVETGNGQWRAYSVVNHGDTERYVIAVKLRGGFSEGSQFMHDFVGEGDVLNVMPPQNGFAMAQEAVRAVLIAGGIGITPIISLARSMKTHGVPLEFHYLGEREGEMAYADAVRDEFGAGARLYFTAEQGKPALRDLVGAFHPGTHLYVCGPESLLLDTRKEAVSWPPDNVHYELFLNPPDSPAAIAQPAYAFEIELARSGKVLAVPADKTILDVLTDVGIHLPSVCRAGFCGTCVVPLLEGEAEHRDTVLSEEERKDRIQTCCSRAPAGARLVLDR</sequence>